<dbReference type="OrthoDB" id="10340408at2759"/>
<comment type="caution">
    <text evidence="1">The sequence shown here is derived from an EMBL/GenBank/DDBJ whole genome shotgun (WGS) entry which is preliminary data.</text>
</comment>
<dbReference type="Proteomes" id="UP000822476">
    <property type="component" value="Unassembled WGS sequence"/>
</dbReference>
<proteinExistence type="predicted"/>
<keyword evidence="2" id="KW-1185">Reference proteome</keyword>
<organism evidence="1 2">
    <name type="scientific">Paragonimus skrjabini miyazakii</name>
    <dbReference type="NCBI Taxonomy" id="59628"/>
    <lineage>
        <taxon>Eukaryota</taxon>
        <taxon>Metazoa</taxon>
        <taxon>Spiralia</taxon>
        <taxon>Lophotrochozoa</taxon>
        <taxon>Platyhelminthes</taxon>
        <taxon>Trematoda</taxon>
        <taxon>Digenea</taxon>
        <taxon>Plagiorchiida</taxon>
        <taxon>Troglotremata</taxon>
        <taxon>Troglotrematidae</taxon>
        <taxon>Paragonimus</taxon>
    </lineage>
</organism>
<name>A0A8S9YWI0_9TREM</name>
<dbReference type="AlphaFoldDB" id="A0A8S9YWI0"/>
<evidence type="ECO:0000313" key="2">
    <source>
        <dbReference type="Proteomes" id="UP000822476"/>
    </source>
</evidence>
<protein>
    <submittedName>
        <fullName evidence="1">Uncharacterized protein</fullName>
    </submittedName>
</protein>
<accession>A0A8S9YWI0</accession>
<dbReference type="EMBL" id="JTDE01002345">
    <property type="protein sequence ID" value="KAF7257500.1"/>
    <property type="molecule type" value="Genomic_DNA"/>
</dbReference>
<gene>
    <name evidence="1" type="ORF">EG68_05786</name>
</gene>
<reference evidence="1" key="1">
    <citation type="submission" date="2019-07" db="EMBL/GenBank/DDBJ databases">
        <title>Annotation for the trematode Paragonimus miyazaki's.</title>
        <authorList>
            <person name="Choi Y.-J."/>
        </authorList>
    </citation>
    <scope>NUCLEOTIDE SEQUENCE</scope>
    <source>
        <strain evidence="1">Japan</strain>
    </source>
</reference>
<sequence>MVMGTAYYGDDAPLRNPSNPYDFYDEVGDTDPDLRLLLRHFKRNRHLTQRLGK</sequence>
<evidence type="ECO:0000313" key="1">
    <source>
        <dbReference type="EMBL" id="KAF7257500.1"/>
    </source>
</evidence>